<keyword evidence="3" id="KW-1185">Reference proteome</keyword>
<organism evidence="2 3">
    <name type="scientific">Psychrosphaera algicola</name>
    <dbReference type="NCBI Taxonomy" id="3023714"/>
    <lineage>
        <taxon>Bacteria</taxon>
        <taxon>Pseudomonadati</taxon>
        <taxon>Pseudomonadota</taxon>
        <taxon>Gammaproteobacteria</taxon>
        <taxon>Alteromonadales</taxon>
        <taxon>Pseudoalteromonadaceae</taxon>
        <taxon>Psychrosphaera</taxon>
    </lineage>
</organism>
<accession>A0ABT5FIB2</accession>
<dbReference type="RefSeq" id="WP_272181994.1">
    <property type="nucleotide sequence ID" value="NZ_JAQOMS010000002.1"/>
</dbReference>
<dbReference type="EMBL" id="JAQOMS010000002">
    <property type="protein sequence ID" value="MDC2890938.1"/>
    <property type="molecule type" value="Genomic_DNA"/>
</dbReference>
<sequence length="92" mass="10228">MANFPYRTVALCMAAALQSNAYADEDNTTKAQEDVEVIEVQGVRQTDLKARELERLKKGLSSIIASDDLGNFVDQNVAESLRRLLRCHTATQ</sequence>
<proteinExistence type="predicted"/>
<feature type="signal peptide" evidence="1">
    <location>
        <begin position="1"/>
        <end position="23"/>
    </location>
</feature>
<gene>
    <name evidence="2" type="ORF">PN838_22175</name>
</gene>
<comment type="caution">
    <text evidence="2">The sequence shown here is derived from an EMBL/GenBank/DDBJ whole genome shotgun (WGS) entry which is preliminary data.</text>
</comment>
<evidence type="ECO:0000313" key="3">
    <source>
        <dbReference type="Proteomes" id="UP001528411"/>
    </source>
</evidence>
<keyword evidence="1" id="KW-0732">Signal</keyword>
<reference evidence="2 3" key="1">
    <citation type="submission" date="2023-01" db="EMBL/GenBank/DDBJ databases">
        <title>Psychrosphaera sp. nov., isolated from marine algae.</title>
        <authorList>
            <person name="Bayburt H."/>
            <person name="Choi B.J."/>
            <person name="Kim J.M."/>
            <person name="Choi D.G."/>
            <person name="Jeon C.O."/>
        </authorList>
    </citation>
    <scope>NUCLEOTIDE SEQUENCE [LARGE SCALE GENOMIC DNA]</scope>
    <source>
        <strain evidence="2 3">G1-22</strain>
    </source>
</reference>
<name>A0ABT5FIB2_9GAMM</name>
<feature type="chain" id="PRO_5046862339" evidence="1">
    <location>
        <begin position="24"/>
        <end position="92"/>
    </location>
</feature>
<evidence type="ECO:0000313" key="2">
    <source>
        <dbReference type="EMBL" id="MDC2890938.1"/>
    </source>
</evidence>
<dbReference type="Proteomes" id="UP001528411">
    <property type="component" value="Unassembled WGS sequence"/>
</dbReference>
<evidence type="ECO:0000256" key="1">
    <source>
        <dbReference type="SAM" id="SignalP"/>
    </source>
</evidence>
<protein>
    <submittedName>
        <fullName evidence="2">Uncharacterized protein</fullName>
    </submittedName>
</protein>